<feature type="region of interest" description="Disordered" evidence="1">
    <location>
        <begin position="1"/>
        <end position="70"/>
    </location>
</feature>
<organism evidence="2 3">
    <name type="scientific">Cirrhinus mrigala</name>
    <name type="common">Mrigala</name>
    <dbReference type="NCBI Taxonomy" id="683832"/>
    <lineage>
        <taxon>Eukaryota</taxon>
        <taxon>Metazoa</taxon>
        <taxon>Chordata</taxon>
        <taxon>Craniata</taxon>
        <taxon>Vertebrata</taxon>
        <taxon>Euteleostomi</taxon>
        <taxon>Actinopterygii</taxon>
        <taxon>Neopterygii</taxon>
        <taxon>Teleostei</taxon>
        <taxon>Ostariophysi</taxon>
        <taxon>Cypriniformes</taxon>
        <taxon>Cyprinidae</taxon>
        <taxon>Labeoninae</taxon>
        <taxon>Labeonini</taxon>
        <taxon>Cirrhinus</taxon>
    </lineage>
</organism>
<evidence type="ECO:0000313" key="3">
    <source>
        <dbReference type="Proteomes" id="UP001529510"/>
    </source>
</evidence>
<accession>A0ABD0PEV1</accession>
<feature type="non-terminal residue" evidence="2">
    <location>
        <position position="70"/>
    </location>
</feature>
<evidence type="ECO:0000256" key="1">
    <source>
        <dbReference type="SAM" id="MobiDB-lite"/>
    </source>
</evidence>
<gene>
    <name evidence="2" type="ORF">M9458_032920</name>
</gene>
<feature type="non-terminal residue" evidence="2">
    <location>
        <position position="1"/>
    </location>
</feature>
<comment type="caution">
    <text evidence="2">The sequence shown here is derived from an EMBL/GenBank/DDBJ whole genome shotgun (WGS) entry which is preliminary data.</text>
</comment>
<dbReference type="Proteomes" id="UP001529510">
    <property type="component" value="Unassembled WGS sequence"/>
</dbReference>
<evidence type="ECO:0000313" key="2">
    <source>
        <dbReference type="EMBL" id="KAL0172609.1"/>
    </source>
</evidence>
<proteinExistence type="predicted"/>
<reference evidence="2 3" key="1">
    <citation type="submission" date="2024-05" db="EMBL/GenBank/DDBJ databases">
        <title>Genome sequencing and assembly of Indian major carp, Cirrhinus mrigala (Hamilton, 1822).</title>
        <authorList>
            <person name="Mohindra V."/>
            <person name="Chowdhury L.M."/>
            <person name="Lal K."/>
            <person name="Jena J.K."/>
        </authorList>
    </citation>
    <scope>NUCLEOTIDE SEQUENCE [LARGE SCALE GENOMIC DNA]</scope>
    <source>
        <strain evidence="2">CM1030</strain>
        <tissue evidence="2">Blood</tissue>
    </source>
</reference>
<sequence>SKSCASSFSAGHDGKPSEQHPTQTASSPALKPNPIGSAAPEHTSSTCDSAATPELPGEAETVPATDPHQQ</sequence>
<dbReference type="EMBL" id="JAMKFB020000016">
    <property type="protein sequence ID" value="KAL0172609.1"/>
    <property type="molecule type" value="Genomic_DNA"/>
</dbReference>
<keyword evidence="3" id="KW-1185">Reference proteome</keyword>
<name>A0ABD0PEV1_CIRMR</name>
<dbReference type="AlphaFoldDB" id="A0ABD0PEV1"/>
<protein>
    <submittedName>
        <fullName evidence="2">Uncharacterized protein</fullName>
    </submittedName>
</protein>